<name>A0A0C9ZTE1_9AGAM</name>
<dbReference type="EMBL" id="KN836186">
    <property type="protein sequence ID" value="KIK32571.1"/>
    <property type="molecule type" value="Genomic_DNA"/>
</dbReference>
<dbReference type="HOGENOM" id="CLU_1469142_0_0_1"/>
<dbReference type="OrthoDB" id="2693510at2759"/>
<dbReference type="Proteomes" id="UP000054485">
    <property type="component" value="Unassembled WGS sequence"/>
</dbReference>
<reference evidence="1 2" key="1">
    <citation type="submission" date="2014-04" db="EMBL/GenBank/DDBJ databases">
        <authorList>
            <consortium name="DOE Joint Genome Institute"/>
            <person name="Kuo A."/>
            <person name="Ruytinx J."/>
            <person name="Rineau F."/>
            <person name="Colpaert J."/>
            <person name="Kohler A."/>
            <person name="Nagy L.G."/>
            <person name="Floudas D."/>
            <person name="Copeland A."/>
            <person name="Barry K.W."/>
            <person name="Cichocki N."/>
            <person name="Veneault-Fourrey C."/>
            <person name="LaButti K."/>
            <person name="Lindquist E.A."/>
            <person name="Lipzen A."/>
            <person name="Lundell T."/>
            <person name="Morin E."/>
            <person name="Murat C."/>
            <person name="Sun H."/>
            <person name="Tunlid A."/>
            <person name="Henrissat B."/>
            <person name="Grigoriev I.V."/>
            <person name="Hibbett D.S."/>
            <person name="Martin F."/>
            <person name="Nordberg H.P."/>
            <person name="Cantor M.N."/>
            <person name="Hua S.X."/>
        </authorList>
    </citation>
    <scope>NUCLEOTIDE SEQUENCE [LARGE SCALE GENOMIC DNA]</scope>
    <source>
        <strain evidence="1 2">UH-Slu-Lm8-n1</strain>
    </source>
</reference>
<accession>A0A0C9ZTE1</accession>
<gene>
    <name evidence="1" type="ORF">CY34DRAFT_18944</name>
</gene>
<proteinExistence type="predicted"/>
<evidence type="ECO:0000313" key="2">
    <source>
        <dbReference type="Proteomes" id="UP000054485"/>
    </source>
</evidence>
<dbReference type="InParanoid" id="A0A0C9ZTE1"/>
<protein>
    <submittedName>
        <fullName evidence="1">Uncharacterized protein</fullName>
    </submittedName>
</protein>
<keyword evidence="2" id="KW-1185">Reference proteome</keyword>
<organism evidence="1 2">
    <name type="scientific">Suillus luteus UH-Slu-Lm8-n1</name>
    <dbReference type="NCBI Taxonomy" id="930992"/>
    <lineage>
        <taxon>Eukaryota</taxon>
        <taxon>Fungi</taxon>
        <taxon>Dikarya</taxon>
        <taxon>Basidiomycota</taxon>
        <taxon>Agaricomycotina</taxon>
        <taxon>Agaricomycetes</taxon>
        <taxon>Agaricomycetidae</taxon>
        <taxon>Boletales</taxon>
        <taxon>Suillineae</taxon>
        <taxon>Suillaceae</taxon>
        <taxon>Suillus</taxon>
    </lineage>
</organism>
<reference evidence="2" key="2">
    <citation type="submission" date="2015-01" db="EMBL/GenBank/DDBJ databases">
        <title>Evolutionary Origins and Diversification of the Mycorrhizal Mutualists.</title>
        <authorList>
            <consortium name="DOE Joint Genome Institute"/>
            <consortium name="Mycorrhizal Genomics Consortium"/>
            <person name="Kohler A."/>
            <person name="Kuo A."/>
            <person name="Nagy L.G."/>
            <person name="Floudas D."/>
            <person name="Copeland A."/>
            <person name="Barry K.W."/>
            <person name="Cichocki N."/>
            <person name="Veneault-Fourrey C."/>
            <person name="LaButti K."/>
            <person name="Lindquist E.A."/>
            <person name="Lipzen A."/>
            <person name="Lundell T."/>
            <person name="Morin E."/>
            <person name="Murat C."/>
            <person name="Riley R."/>
            <person name="Ohm R."/>
            <person name="Sun H."/>
            <person name="Tunlid A."/>
            <person name="Henrissat B."/>
            <person name="Grigoriev I.V."/>
            <person name="Hibbett D.S."/>
            <person name="Martin F."/>
        </authorList>
    </citation>
    <scope>NUCLEOTIDE SEQUENCE [LARGE SCALE GENOMIC DNA]</scope>
    <source>
        <strain evidence="2">UH-Slu-Lm8-n1</strain>
    </source>
</reference>
<evidence type="ECO:0000313" key="1">
    <source>
        <dbReference type="EMBL" id="KIK32571.1"/>
    </source>
</evidence>
<sequence length="184" mass="20271">MSLVLDRWGQFANSLRLKRSTVSQPWARTSCRFQPTGLPNRSFNHDCYPSLLQDLTALTLEPNPEQPSNSGIVEAEHLVPKFVNESITNVTKDLAGIGQAPTIVQNTSSQAGNLQFVSDTVDTFFTLLTPLKAFNSVVHEIANVHPCAKVTLSIFTCASKMLLDQADRDVAVFLLLSTIFEAYT</sequence>
<dbReference type="AlphaFoldDB" id="A0A0C9ZTE1"/>